<keyword evidence="7" id="KW-0325">Glycoprotein</keyword>
<evidence type="ECO:0000256" key="7">
    <source>
        <dbReference type="ARBA" id="ARBA00023180"/>
    </source>
</evidence>
<keyword evidence="3" id="KW-0732">Signal</keyword>
<dbReference type="InterPro" id="IPR011009">
    <property type="entry name" value="Kinase-like_dom_sf"/>
</dbReference>
<reference evidence="11 12" key="1">
    <citation type="submission" date="2024-05" db="EMBL/GenBank/DDBJ databases">
        <title>Culex pipiens pipiens assembly and annotation.</title>
        <authorList>
            <person name="Alout H."/>
            <person name="Durand T."/>
        </authorList>
    </citation>
    <scope>NUCLEOTIDE SEQUENCE [LARGE SCALE GENOMIC DNA]</scope>
    <source>
        <strain evidence="11">HA-2024</strain>
        <tissue evidence="11">Whole body</tissue>
    </source>
</reference>
<name>A0ABD1DDG6_CULPP</name>
<evidence type="ECO:0000313" key="12">
    <source>
        <dbReference type="Proteomes" id="UP001562425"/>
    </source>
</evidence>
<dbReference type="Pfam" id="PF07714">
    <property type="entry name" value="PK_Tyr_Ser-Thr"/>
    <property type="match status" value="1"/>
</dbReference>
<dbReference type="InterPro" id="IPR048525">
    <property type="entry name" value="DDR1-2_DS-like"/>
</dbReference>
<evidence type="ECO:0000256" key="8">
    <source>
        <dbReference type="SAM" id="MobiDB-lite"/>
    </source>
</evidence>
<evidence type="ECO:0000256" key="4">
    <source>
        <dbReference type="ARBA" id="ARBA00022989"/>
    </source>
</evidence>
<dbReference type="EMBL" id="JBEHCU010006176">
    <property type="protein sequence ID" value="KAL1397721.1"/>
    <property type="molecule type" value="Genomic_DNA"/>
</dbReference>
<evidence type="ECO:0000256" key="9">
    <source>
        <dbReference type="SAM" id="Phobius"/>
    </source>
</evidence>
<dbReference type="InterPro" id="IPR000719">
    <property type="entry name" value="Prot_kinase_dom"/>
</dbReference>
<evidence type="ECO:0000259" key="10">
    <source>
        <dbReference type="PROSITE" id="PS50011"/>
    </source>
</evidence>
<keyword evidence="6" id="KW-1015">Disulfide bond</keyword>
<dbReference type="InterPro" id="IPR050122">
    <property type="entry name" value="RTK"/>
</dbReference>
<dbReference type="PROSITE" id="PS50011">
    <property type="entry name" value="PROTEIN_KINASE_DOM"/>
    <property type="match status" value="1"/>
</dbReference>
<dbReference type="PANTHER" id="PTHR24416">
    <property type="entry name" value="TYROSINE-PROTEIN KINASE RECEPTOR"/>
    <property type="match status" value="1"/>
</dbReference>
<protein>
    <recommendedName>
        <fullName evidence="10">Protein kinase domain-containing protein</fullName>
    </recommendedName>
</protein>
<dbReference type="Pfam" id="PF21114">
    <property type="entry name" value="DDR1-2_DS-like"/>
    <property type="match status" value="1"/>
</dbReference>
<dbReference type="GO" id="GO:0016020">
    <property type="term" value="C:membrane"/>
    <property type="evidence" value="ECO:0007669"/>
    <property type="project" value="UniProtKB-SubCell"/>
</dbReference>
<dbReference type="AlphaFoldDB" id="A0ABD1DDG6"/>
<sequence length="486" mass="54627">MVFEFDTVRNFSAMVLHTNNMFSKDVQVFLHAKVFFSIGGQHFSGEPVHFSYMPDTIMENARDVTIKLHHRIGRYIQIHLYFAMRWIMLSEISFTSTPVMGNFSDEEVNGNSISQENSIEYPLQRDEVQTANKGERNHVTQIISPKPIDQEPEPHFVGVIIAVLTTIILLLIAIIMFIVARNKRTRTAAVLDALQHNLHTDSLGIDKRLNSNFKVSIDDNESIDKSSLYHEPFNVNMYTSAASGCSMNDMQRHHITPDYTDVPDIVCQEYAVPHMQDLIPKIPGGYVSVRLTPPSLNNIFPKPPPVPPPPEKYYAATAICKPSSTAPTTPSNTNSHLQQQQQNQQTLNHSQHSQQTLNAYSDLDHGVSDDDLQLSEYPRDKLVIVEKLGCGVFGELHLCETKGYSSSLVAVSTLRPGASEHVKKEFRAKAKQLARLSDQNVMKLIGACLKDEPICIVLDYKFSTDLNQFLQEHTAETGSLVQHNSL</sequence>
<evidence type="ECO:0000256" key="6">
    <source>
        <dbReference type="ARBA" id="ARBA00023157"/>
    </source>
</evidence>
<dbReference type="InterPro" id="IPR001245">
    <property type="entry name" value="Ser-Thr/Tyr_kinase_cat_dom"/>
</dbReference>
<comment type="subcellular location">
    <subcellularLocation>
        <location evidence="1">Membrane</location>
        <topology evidence="1">Single-pass type I membrane protein</topology>
    </subcellularLocation>
</comment>
<keyword evidence="12" id="KW-1185">Reference proteome</keyword>
<feature type="non-terminal residue" evidence="11">
    <location>
        <position position="486"/>
    </location>
</feature>
<keyword evidence="4 9" id="KW-1133">Transmembrane helix</keyword>
<feature type="transmembrane region" description="Helical" evidence="9">
    <location>
        <begin position="156"/>
        <end position="179"/>
    </location>
</feature>
<dbReference type="SUPFAM" id="SSF56112">
    <property type="entry name" value="Protein kinase-like (PK-like)"/>
    <property type="match status" value="1"/>
</dbReference>
<comment type="caution">
    <text evidence="11">The sequence shown here is derived from an EMBL/GenBank/DDBJ whole genome shotgun (WGS) entry which is preliminary data.</text>
</comment>
<evidence type="ECO:0000313" key="11">
    <source>
        <dbReference type="EMBL" id="KAL1397721.1"/>
    </source>
</evidence>
<accession>A0ABD1DDG6</accession>
<dbReference type="PANTHER" id="PTHR24416:SF580">
    <property type="entry name" value="DISCOIDIN DOMAIN RECEPTOR, ISOFORM F"/>
    <property type="match status" value="1"/>
</dbReference>
<dbReference type="Gene3D" id="3.30.200.20">
    <property type="entry name" value="Phosphorylase Kinase, domain 1"/>
    <property type="match status" value="1"/>
</dbReference>
<organism evidence="11 12">
    <name type="scientific">Culex pipiens pipiens</name>
    <name type="common">Northern house mosquito</name>
    <dbReference type="NCBI Taxonomy" id="38569"/>
    <lineage>
        <taxon>Eukaryota</taxon>
        <taxon>Metazoa</taxon>
        <taxon>Ecdysozoa</taxon>
        <taxon>Arthropoda</taxon>
        <taxon>Hexapoda</taxon>
        <taxon>Insecta</taxon>
        <taxon>Pterygota</taxon>
        <taxon>Neoptera</taxon>
        <taxon>Endopterygota</taxon>
        <taxon>Diptera</taxon>
        <taxon>Nematocera</taxon>
        <taxon>Culicoidea</taxon>
        <taxon>Culicidae</taxon>
        <taxon>Culicinae</taxon>
        <taxon>Culicini</taxon>
        <taxon>Culex</taxon>
        <taxon>Culex</taxon>
    </lineage>
</organism>
<evidence type="ECO:0000256" key="3">
    <source>
        <dbReference type="ARBA" id="ARBA00022729"/>
    </source>
</evidence>
<evidence type="ECO:0000256" key="5">
    <source>
        <dbReference type="ARBA" id="ARBA00023136"/>
    </source>
</evidence>
<keyword evidence="2 9" id="KW-0812">Transmembrane</keyword>
<evidence type="ECO:0000256" key="2">
    <source>
        <dbReference type="ARBA" id="ARBA00022692"/>
    </source>
</evidence>
<evidence type="ECO:0000256" key="1">
    <source>
        <dbReference type="ARBA" id="ARBA00004479"/>
    </source>
</evidence>
<dbReference type="Proteomes" id="UP001562425">
    <property type="component" value="Unassembled WGS sequence"/>
</dbReference>
<keyword evidence="5 9" id="KW-0472">Membrane</keyword>
<proteinExistence type="predicted"/>
<dbReference type="Gene3D" id="2.60.120.1190">
    <property type="match status" value="1"/>
</dbReference>
<feature type="domain" description="Protein kinase" evidence="10">
    <location>
        <begin position="382"/>
        <end position="486"/>
    </location>
</feature>
<gene>
    <name evidence="11" type="ORF">pipiens_009536</name>
</gene>
<feature type="region of interest" description="Disordered" evidence="8">
    <location>
        <begin position="324"/>
        <end position="354"/>
    </location>
</feature>